<feature type="domain" description="Secretion system C-terminal sorting" evidence="3">
    <location>
        <begin position="825"/>
        <end position="900"/>
    </location>
</feature>
<dbReference type="GO" id="GO:0008237">
    <property type="term" value="F:metallopeptidase activity"/>
    <property type="evidence" value="ECO:0007669"/>
    <property type="project" value="InterPro"/>
</dbReference>
<evidence type="ECO:0000313" key="4">
    <source>
        <dbReference type="EMBL" id="EPR72400.1"/>
    </source>
</evidence>
<evidence type="ECO:0000259" key="3">
    <source>
        <dbReference type="Pfam" id="PF18962"/>
    </source>
</evidence>
<sequence>MFKNYLIKSITIVIVFFSISATSQTSDELWTSVNESKAKQSKQVFRKINLKSEKFFQLNIEGLKNAIQNIGNRENTGNTIISFPNSEGELNRFKVFEASIMESELQAQFPNMRTYAGQGIDNPTEIIRFSITPKGFHAIFLGTSYGTQFIDPFSKEGNIYTVYSKRDLTDSDFEFECGVIDDDSLLETTSFSNSLARNADDGLLRNYRIAVACTGEYTQFHGGTVPDAMAAIVVTLNRVNSIYERDLSITLTLVADNASIIYTDGETDVFSNNSNSVLISQSQSVINAAITSAGYDIGHTFSTGAGGLASPGVTCNTNSKARGVTGISQPVGDAFDIDFVAHELGHQFGAPHTFNGTVGNCSGANRSGSNAYEPGSGSTIMAYAGICGSDNIQVGSDAYFHQNSINRIWNHVTSTGACPVNRVATGNLEPVADAGANYVIPQGTPYLLDGSNTSDVDGLETLTYTWEQYDLGTAGLPTETTTTGPLVRSFEGTNNPVRYVPRLEDILGNGGISTTWEKLVTISRNINFVLTVRDNDARGGQTDSDQMTITNIAAAGPFTVTSQSTNQIVWTPGETETITWNVAGTTSNGVNTANVNIRLSTDEGLTYDTFLATNVPNDGSHQIVVPNVSGAKCRIMVEGAGNIFFNLNTSFFAIGNYIYDTVQVCESYTFDLGVTVPERTDTYIGFNLNVPTSLIMTDANITVDVTHPNSGDLNYGLRHPAYSGTFLIRLASLECSFSANPNLVFDDDGGAINCATLSNGDSVIPEDALSAVNGTDSQGTWTFFIFDRTVNNTVSSINSVTIEVCENSVEAVLSIEDNELDQLSIYPNPNNGAFNIQFNPKSGEDISVVVYDIRGRSIYTKNYTNVRRFEETIQLNNAQSGVYLLTITDGAQKVTKKIIVD</sequence>
<dbReference type="InterPro" id="IPR026444">
    <property type="entry name" value="Secre_tail"/>
</dbReference>
<feature type="chain" id="PRO_5004546302" evidence="2">
    <location>
        <begin position="24"/>
        <end position="901"/>
    </location>
</feature>
<accession>S7VQ58</accession>
<evidence type="ECO:0000256" key="1">
    <source>
        <dbReference type="ARBA" id="ARBA00022729"/>
    </source>
</evidence>
<gene>
    <name evidence="4" type="ORF">ADIWIN_2570</name>
</gene>
<protein>
    <submittedName>
        <fullName evidence="4">Putative internalin</fullName>
    </submittedName>
</protein>
<organism evidence="4 5">
    <name type="scientific">Winogradskyella psychrotolerans RS-3</name>
    <dbReference type="NCBI Taxonomy" id="641526"/>
    <lineage>
        <taxon>Bacteria</taxon>
        <taxon>Pseudomonadati</taxon>
        <taxon>Bacteroidota</taxon>
        <taxon>Flavobacteriia</taxon>
        <taxon>Flavobacteriales</taxon>
        <taxon>Flavobacteriaceae</taxon>
        <taxon>Winogradskyella</taxon>
    </lineage>
</organism>
<comment type="caution">
    <text evidence="4">The sequence shown here is derived from an EMBL/GenBank/DDBJ whole genome shotgun (WGS) entry which is preliminary data.</text>
</comment>
<reference evidence="4 5" key="1">
    <citation type="journal article" date="2013" name="Genome Announc.">
        <title>Draft Genome Sequence of Winogradskyella psychrotolerans RS-3T, Isolated from the Marine Transect of Kongsfjorden, Ny-Alesund, Svalbard, Arctic Ocean.</title>
        <authorList>
            <person name="Kumar Pinnaka A."/>
            <person name="Ara S."/>
            <person name="Singh A."/>
            <person name="Shivaji S."/>
        </authorList>
    </citation>
    <scope>NUCLEOTIDE SEQUENCE [LARGE SCALE GENOMIC DNA]</scope>
    <source>
        <strain evidence="4 5">RS-3</strain>
    </source>
</reference>
<dbReference type="SUPFAM" id="SSF55486">
    <property type="entry name" value="Metalloproteases ('zincins'), catalytic domain"/>
    <property type="match status" value="1"/>
</dbReference>
<dbReference type="Pfam" id="PF18962">
    <property type="entry name" value="Por_Secre_tail"/>
    <property type="match status" value="1"/>
</dbReference>
<dbReference type="AlphaFoldDB" id="S7VQ58"/>
<dbReference type="STRING" id="641526.ADIWIN_2570"/>
<name>S7VQ58_9FLAO</name>
<dbReference type="InterPro" id="IPR013783">
    <property type="entry name" value="Ig-like_fold"/>
</dbReference>
<dbReference type="RefSeq" id="WP_020897475.1">
    <property type="nucleotide sequence ID" value="NZ_ATMR01000124.1"/>
</dbReference>
<dbReference type="NCBIfam" id="TIGR04183">
    <property type="entry name" value="Por_Secre_tail"/>
    <property type="match status" value="1"/>
</dbReference>
<keyword evidence="1 2" id="KW-0732">Signal</keyword>
<feature type="signal peptide" evidence="2">
    <location>
        <begin position="1"/>
        <end position="23"/>
    </location>
</feature>
<evidence type="ECO:0000313" key="5">
    <source>
        <dbReference type="Proteomes" id="UP000014962"/>
    </source>
</evidence>
<dbReference type="Gene3D" id="2.60.40.10">
    <property type="entry name" value="Immunoglobulins"/>
    <property type="match status" value="1"/>
</dbReference>
<dbReference type="Pfam" id="PF13583">
    <property type="entry name" value="Reprolysin_4"/>
    <property type="match status" value="1"/>
</dbReference>
<dbReference type="Gene3D" id="3.40.390.10">
    <property type="entry name" value="Collagenase (Catalytic Domain)"/>
    <property type="match status" value="1"/>
</dbReference>
<dbReference type="PATRIC" id="fig|641526.4.peg.2551"/>
<dbReference type="Gene3D" id="2.60.120.260">
    <property type="entry name" value="Galactose-binding domain-like"/>
    <property type="match status" value="1"/>
</dbReference>
<dbReference type="Proteomes" id="UP000014962">
    <property type="component" value="Unassembled WGS sequence"/>
</dbReference>
<evidence type="ECO:0000256" key="2">
    <source>
        <dbReference type="SAM" id="SignalP"/>
    </source>
</evidence>
<dbReference type="eggNOG" id="COG4935">
    <property type="taxonomic scope" value="Bacteria"/>
</dbReference>
<dbReference type="EMBL" id="ATMR01000124">
    <property type="protein sequence ID" value="EPR72400.1"/>
    <property type="molecule type" value="Genomic_DNA"/>
</dbReference>
<dbReference type="InterPro" id="IPR024079">
    <property type="entry name" value="MetalloPept_cat_dom_sf"/>
</dbReference>
<proteinExistence type="predicted"/>
<dbReference type="OrthoDB" id="9792152at2"/>
<keyword evidence="5" id="KW-1185">Reference proteome</keyword>